<evidence type="ECO:0000313" key="3">
    <source>
        <dbReference type="Proteomes" id="UP001605036"/>
    </source>
</evidence>
<evidence type="ECO:0000313" key="2">
    <source>
        <dbReference type="EMBL" id="KAL2630992.1"/>
    </source>
</evidence>
<feature type="compositionally biased region" description="Basic residues" evidence="1">
    <location>
        <begin position="94"/>
        <end position="103"/>
    </location>
</feature>
<comment type="caution">
    <text evidence="2">The sequence shown here is derived from an EMBL/GenBank/DDBJ whole genome shotgun (WGS) entry which is preliminary data.</text>
</comment>
<feature type="compositionally biased region" description="Basic residues" evidence="1">
    <location>
        <begin position="20"/>
        <end position="31"/>
    </location>
</feature>
<evidence type="ECO:0000256" key="1">
    <source>
        <dbReference type="SAM" id="MobiDB-lite"/>
    </source>
</evidence>
<keyword evidence="3" id="KW-1185">Reference proteome</keyword>
<proteinExistence type="predicted"/>
<feature type="region of interest" description="Disordered" evidence="1">
    <location>
        <begin position="1"/>
        <end position="39"/>
    </location>
</feature>
<sequence length="128" mass="14783">MFTRYGNDKHEATLTDGNTKRRRAGRKHHGSRVAGVRGKTFVRALAVDRQQVAEVAGRKRARGGRGRAWQVEMTRKEQTKRTSSRDAQTDKTAGKARTRKHERRNQQSNENEREQTGTKLRWSANQKR</sequence>
<accession>A0ABD1YJQ2</accession>
<dbReference type="Proteomes" id="UP001605036">
    <property type="component" value="Unassembled WGS sequence"/>
</dbReference>
<dbReference type="AlphaFoldDB" id="A0ABD1YJQ2"/>
<feature type="compositionally biased region" description="Basic and acidic residues" evidence="1">
    <location>
        <begin position="73"/>
        <end position="93"/>
    </location>
</feature>
<name>A0ABD1YJQ2_9MARC</name>
<reference evidence="2 3" key="1">
    <citation type="submission" date="2024-09" db="EMBL/GenBank/DDBJ databases">
        <title>Chromosome-scale assembly of Riccia fluitans.</title>
        <authorList>
            <person name="Paukszto L."/>
            <person name="Sawicki J."/>
            <person name="Karawczyk K."/>
            <person name="Piernik-Szablinska J."/>
            <person name="Szczecinska M."/>
            <person name="Mazdziarz M."/>
        </authorList>
    </citation>
    <scope>NUCLEOTIDE SEQUENCE [LARGE SCALE GENOMIC DNA]</scope>
    <source>
        <strain evidence="2">Rf_01</strain>
        <tissue evidence="2">Aerial parts of the thallus</tissue>
    </source>
</reference>
<dbReference type="EMBL" id="JBHFFA010000004">
    <property type="protein sequence ID" value="KAL2630992.1"/>
    <property type="molecule type" value="Genomic_DNA"/>
</dbReference>
<protein>
    <submittedName>
        <fullName evidence="2">Uncharacterized protein</fullName>
    </submittedName>
</protein>
<organism evidence="2 3">
    <name type="scientific">Riccia fluitans</name>
    <dbReference type="NCBI Taxonomy" id="41844"/>
    <lineage>
        <taxon>Eukaryota</taxon>
        <taxon>Viridiplantae</taxon>
        <taxon>Streptophyta</taxon>
        <taxon>Embryophyta</taxon>
        <taxon>Marchantiophyta</taxon>
        <taxon>Marchantiopsida</taxon>
        <taxon>Marchantiidae</taxon>
        <taxon>Marchantiales</taxon>
        <taxon>Ricciaceae</taxon>
        <taxon>Riccia</taxon>
    </lineage>
</organism>
<feature type="compositionally biased region" description="Basic and acidic residues" evidence="1">
    <location>
        <begin position="1"/>
        <end position="13"/>
    </location>
</feature>
<gene>
    <name evidence="2" type="ORF">R1flu_015678</name>
</gene>
<feature type="region of interest" description="Disordered" evidence="1">
    <location>
        <begin position="52"/>
        <end position="128"/>
    </location>
</feature>